<feature type="transmembrane region" description="Helical" evidence="5">
    <location>
        <begin position="411"/>
        <end position="432"/>
    </location>
</feature>
<evidence type="ECO:0000313" key="6">
    <source>
        <dbReference type="EMBL" id="PWN32151.1"/>
    </source>
</evidence>
<feature type="transmembrane region" description="Helical" evidence="5">
    <location>
        <begin position="444"/>
        <end position="464"/>
    </location>
</feature>
<evidence type="ECO:0000313" key="7">
    <source>
        <dbReference type="Proteomes" id="UP000245771"/>
    </source>
</evidence>
<dbReference type="RefSeq" id="XP_025352453.1">
    <property type="nucleotide sequence ID" value="XM_025499578.1"/>
</dbReference>
<sequence>MATTAWAAMVAMVNLSGDQIPKECKSEHSKIQTGLSLFLCMGLVISYLPQLFRIILKRSSIGFSPWFLFLGATSSASSFLNVVTLQWPTVSCCQYLTLGACAESLLGIVQVGLQWLLFMSVALLFLVYYPKEFRYERMVSLEGPERGILATYDAEDDDASSGADLDSIDSHIAENYGREGASDVAGIDGAGISGVTAQTDDSAGESALASRLDLNSDDERSSSAFSRLVPTFWPVWKAPRKVNPSPLGKVAATETLPPNATPAAVSAAAAQSSQEAPIPQEEVQVDQHGRRFIPDGDSAHVRIHAPQALRKPPRKRRIKTRSPEWSLALSLGWIVAFHFVFILLVTLLLVSSLPPSSFPSPPSKAPSTQIFGPSSRLLVNRWAAFLGWSAMLLAAFQYLPQIVYTARNKLVGSLSIPMMCLQVPGAVLFIYTLSLQPGVNITSLAAYVCTAVLQTILLGLCVAWRIRQGRMGIDDFGRPVQVAAGRAASEAPSG</sequence>
<dbReference type="InParanoid" id="A0A316V6N3"/>
<accession>A0A316V6N3</accession>
<gene>
    <name evidence="6" type="ORF">FA14DRAFT_162386</name>
</gene>
<reference evidence="6 7" key="1">
    <citation type="journal article" date="2018" name="Mol. Biol. Evol.">
        <title>Broad Genomic Sampling Reveals a Smut Pathogenic Ancestry of the Fungal Clade Ustilaginomycotina.</title>
        <authorList>
            <person name="Kijpornyongpan T."/>
            <person name="Mondo S.J."/>
            <person name="Barry K."/>
            <person name="Sandor L."/>
            <person name="Lee J."/>
            <person name="Lipzen A."/>
            <person name="Pangilinan J."/>
            <person name="LaButti K."/>
            <person name="Hainaut M."/>
            <person name="Henrissat B."/>
            <person name="Grigoriev I.V."/>
            <person name="Spatafora J.W."/>
            <person name="Aime M.C."/>
        </authorList>
    </citation>
    <scope>NUCLEOTIDE SEQUENCE [LARGE SCALE GENOMIC DNA]</scope>
    <source>
        <strain evidence="6 7">MCA 3882</strain>
    </source>
</reference>
<dbReference type="Gene3D" id="1.20.1280.290">
    <property type="match status" value="1"/>
</dbReference>
<name>A0A316V6N3_9BASI</name>
<proteinExistence type="predicted"/>
<dbReference type="GeneID" id="37021359"/>
<feature type="transmembrane region" description="Helical" evidence="5">
    <location>
        <begin position="107"/>
        <end position="129"/>
    </location>
</feature>
<organism evidence="6 7">
    <name type="scientific">Meira miltonrushii</name>
    <dbReference type="NCBI Taxonomy" id="1280837"/>
    <lineage>
        <taxon>Eukaryota</taxon>
        <taxon>Fungi</taxon>
        <taxon>Dikarya</taxon>
        <taxon>Basidiomycota</taxon>
        <taxon>Ustilaginomycotina</taxon>
        <taxon>Exobasidiomycetes</taxon>
        <taxon>Exobasidiales</taxon>
        <taxon>Brachybasidiaceae</taxon>
        <taxon>Meira</taxon>
    </lineage>
</organism>
<keyword evidence="3 5" id="KW-1133">Transmembrane helix</keyword>
<keyword evidence="2 5" id="KW-0812">Transmembrane</keyword>
<comment type="subcellular location">
    <subcellularLocation>
        <location evidence="1">Membrane</location>
        <topology evidence="1">Multi-pass membrane protein</topology>
    </subcellularLocation>
</comment>
<feature type="transmembrane region" description="Helical" evidence="5">
    <location>
        <begin position="33"/>
        <end position="54"/>
    </location>
</feature>
<evidence type="ECO:0008006" key="8">
    <source>
        <dbReference type="Google" id="ProtNLM"/>
    </source>
</evidence>
<dbReference type="PANTHER" id="PTHR16201">
    <property type="entry name" value="SEVEN TRANSMEMBRANE PROTEIN 1-RELATED"/>
    <property type="match status" value="1"/>
</dbReference>
<keyword evidence="7" id="KW-1185">Reference proteome</keyword>
<dbReference type="SMART" id="SM00679">
    <property type="entry name" value="CTNS"/>
    <property type="match status" value="2"/>
</dbReference>
<keyword evidence="4 5" id="KW-0472">Membrane</keyword>
<dbReference type="GO" id="GO:0016020">
    <property type="term" value="C:membrane"/>
    <property type="evidence" value="ECO:0007669"/>
    <property type="project" value="UniProtKB-SubCell"/>
</dbReference>
<feature type="transmembrane region" description="Helical" evidence="5">
    <location>
        <begin position="325"/>
        <end position="350"/>
    </location>
</feature>
<dbReference type="Proteomes" id="UP000245771">
    <property type="component" value="Unassembled WGS sequence"/>
</dbReference>
<feature type="transmembrane region" description="Helical" evidence="5">
    <location>
        <begin position="382"/>
        <end position="399"/>
    </location>
</feature>
<dbReference type="InterPro" id="IPR006603">
    <property type="entry name" value="PQ-loop_rpt"/>
</dbReference>
<dbReference type="EMBL" id="KZ819606">
    <property type="protein sequence ID" value="PWN32151.1"/>
    <property type="molecule type" value="Genomic_DNA"/>
</dbReference>
<evidence type="ECO:0000256" key="1">
    <source>
        <dbReference type="ARBA" id="ARBA00004141"/>
    </source>
</evidence>
<evidence type="ECO:0000256" key="2">
    <source>
        <dbReference type="ARBA" id="ARBA00022692"/>
    </source>
</evidence>
<dbReference type="InterPro" id="IPR051415">
    <property type="entry name" value="LAAT-1"/>
</dbReference>
<dbReference type="AlphaFoldDB" id="A0A316V6N3"/>
<feature type="transmembrane region" description="Helical" evidence="5">
    <location>
        <begin position="66"/>
        <end position="87"/>
    </location>
</feature>
<evidence type="ECO:0000256" key="5">
    <source>
        <dbReference type="SAM" id="Phobius"/>
    </source>
</evidence>
<dbReference type="OrthoDB" id="19344at2759"/>
<dbReference type="PANTHER" id="PTHR16201:SF11">
    <property type="entry name" value="PQ-LOOP REPEAT-CONTAINING PROTEIN"/>
    <property type="match status" value="1"/>
</dbReference>
<evidence type="ECO:0000256" key="3">
    <source>
        <dbReference type="ARBA" id="ARBA00022989"/>
    </source>
</evidence>
<dbReference type="Pfam" id="PF04193">
    <property type="entry name" value="PQ-loop"/>
    <property type="match status" value="2"/>
</dbReference>
<protein>
    <recommendedName>
        <fullName evidence="8">PQ-loop-domain-containing protein</fullName>
    </recommendedName>
</protein>
<evidence type="ECO:0000256" key="4">
    <source>
        <dbReference type="ARBA" id="ARBA00023136"/>
    </source>
</evidence>